<feature type="transmembrane region" description="Helical" evidence="2">
    <location>
        <begin position="15"/>
        <end position="37"/>
    </location>
</feature>
<protein>
    <submittedName>
        <fullName evidence="3">Vesa-like</fullName>
    </submittedName>
</protein>
<reference evidence="3 4" key="1">
    <citation type="journal article" date="2012" name="Nucleic Acids Res.">
        <title>Sequencing of the smallest Apicomplexan genome from the human pathogen Babesia microti.</title>
        <authorList>
            <person name="Cornillot E."/>
            <person name="Hadj-Kaddour K."/>
            <person name="Dassouli A."/>
            <person name="Noel B."/>
            <person name="Ranwez V."/>
            <person name="Vacherie B."/>
            <person name="Augagneur Y."/>
            <person name="Bres V."/>
            <person name="Duclos A."/>
            <person name="Randazzo S."/>
            <person name="Carcy B."/>
            <person name="Debierre-Grockiego F."/>
            <person name="Delbecq S."/>
            <person name="Moubri-Menage K."/>
            <person name="Shams-Eldin H."/>
            <person name="Usmani-Brown S."/>
            <person name="Bringaud F."/>
            <person name="Wincker P."/>
            <person name="Vivares C.P."/>
            <person name="Schwarz R.T."/>
            <person name="Schetters T.P."/>
            <person name="Krause P.J."/>
            <person name="Gorenflot A."/>
            <person name="Berry V."/>
            <person name="Barbe V."/>
            <person name="Ben Mamoun C."/>
        </authorList>
    </citation>
    <scope>NUCLEOTIDE SEQUENCE [LARGE SCALE GENOMIC DNA]</scope>
    <source>
        <strain evidence="3 4">RI</strain>
    </source>
</reference>
<keyword evidence="2" id="KW-0812">Transmembrane</keyword>
<dbReference type="AlphaFoldDB" id="A0A1N6LX85"/>
<proteinExistence type="predicted"/>
<name>A0A1N6LX85_BABMR</name>
<keyword evidence="2" id="KW-1133">Transmembrane helix</keyword>
<feature type="transmembrane region" description="Helical" evidence="2">
    <location>
        <begin position="680"/>
        <end position="704"/>
    </location>
</feature>
<evidence type="ECO:0000256" key="1">
    <source>
        <dbReference type="SAM" id="MobiDB-lite"/>
    </source>
</evidence>
<keyword evidence="2" id="KW-0472">Membrane</keyword>
<dbReference type="GeneID" id="24423786"/>
<sequence length="740" mass="82711">MSNPITYIAWFSGGYVTSIMIFGLTIYGPLVVIALGLPPERAGILTSSASSRFTLGGMIAELIGLLIGPESKELLASLSVLQFLFSFIFYSHARWSSGFTGESLFYIMTTFSGAISRLGEQAFVVWRLESMGNAFAFGGYVSGLLPEYYYRYKLNTVDVNNPSSIRSILLELCLINIIISTIHLIFMILDIYYVIEDNKAKLSSGNRWQLLKESLVNIRNVAWALSYSAMESSCNLFYPSILVLDMDIYTEDNRAVRQSSIKTAYSIVRSILALIFIVWEIINPHFFQIKGKPMYTDYMSLINIGWNSLWTFSAISFTIIRNIISILVTLTYHYPNNPFLSLMKTYSFIYYFSIFYSFSRTYCYLIFVQIFSQLGQYNFIIDEINKEDFNIINLLRCIHCRMCCACNMLCCSSSGEAKCCEACSSKCLSVAKDKLKESRKLICSSIKVFSKVKRSDSGGTKNSQDKPDLLVGVSNIKQSKDMLLKVIEELNGSVITSCNGGGSSCECNCTTNCTSGGNCCIIKFLCGKDDCCKDGQKCCENGVTDVCSKDDCCNDGKTCCNGGESCKCCNSASGDTCSGSSGGKCGCCTQSGNSTCCCKDAKKFCLVCCISNITGRFERLKSVNNISMQLCSFTLLLFSSITFAVQAEYLDLHSTLRYIRKKRGSYFIDTVHPVIGLFWWVWHALIMCVINMVIDPFIYTASFLGKVCQFFRRRTNINTNPINQTFRNPSMSNRRPPANT</sequence>
<reference evidence="3 4" key="3">
    <citation type="journal article" date="2016" name="Sci. Rep.">
        <title>Genome-wide diversity and gene expression profiling of Babesia microti isolates identify polymorphic genes that mediate host-pathogen interactions.</title>
        <authorList>
            <person name="Silva J.C."/>
            <person name="Cornillot E."/>
            <person name="McCracken C."/>
            <person name="Usmani-Brown S."/>
            <person name="Dwivedi A."/>
            <person name="Ifeonu O.O."/>
            <person name="Crabtree J."/>
            <person name="Gotia H.T."/>
            <person name="Virji A.Z."/>
            <person name="Reynes C."/>
            <person name="Colinge J."/>
            <person name="Kumar V."/>
            <person name="Lawres L."/>
            <person name="Pazzi J.E."/>
            <person name="Pablo J.V."/>
            <person name="Hung C."/>
            <person name="Brancato J."/>
            <person name="Kumari P."/>
            <person name="Orvis J."/>
            <person name="Tretina K."/>
            <person name="Chibucos M."/>
            <person name="Ott S."/>
            <person name="Sadzewicz L."/>
            <person name="Sengamalay N."/>
            <person name="Shetty A.C."/>
            <person name="Su Q."/>
            <person name="Tallon L."/>
            <person name="Fraser C.M."/>
            <person name="Frutos R."/>
            <person name="Molina D.M."/>
            <person name="Krause P.J."/>
            <person name="Ben Mamoun C."/>
        </authorList>
    </citation>
    <scope>NUCLEOTIDE SEQUENCE [LARGE SCALE GENOMIC DNA]</scope>
    <source>
        <strain evidence="3 4">RI</strain>
    </source>
</reference>
<evidence type="ECO:0000256" key="2">
    <source>
        <dbReference type="SAM" id="Phobius"/>
    </source>
</evidence>
<feature type="transmembrane region" description="Helical" evidence="2">
    <location>
        <begin position="348"/>
        <end position="367"/>
    </location>
</feature>
<keyword evidence="4" id="KW-1185">Reference proteome</keyword>
<evidence type="ECO:0000313" key="4">
    <source>
        <dbReference type="Proteomes" id="UP000002899"/>
    </source>
</evidence>
<organism evidence="3 4">
    <name type="scientific">Babesia microti (strain RI)</name>
    <dbReference type="NCBI Taxonomy" id="1133968"/>
    <lineage>
        <taxon>Eukaryota</taxon>
        <taxon>Sar</taxon>
        <taxon>Alveolata</taxon>
        <taxon>Apicomplexa</taxon>
        <taxon>Aconoidasida</taxon>
        <taxon>Piroplasmida</taxon>
        <taxon>Babesiidae</taxon>
        <taxon>Babesia</taxon>
    </lineage>
</organism>
<feature type="region of interest" description="Disordered" evidence="1">
    <location>
        <begin position="721"/>
        <end position="740"/>
    </location>
</feature>
<dbReference type="EMBL" id="FO082871">
    <property type="protein sequence ID" value="SIO73488.1"/>
    <property type="molecule type" value="Genomic_DNA"/>
</dbReference>
<feature type="transmembrane region" description="Helical" evidence="2">
    <location>
        <begin position="308"/>
        <end position="328"/>
    </location>
</feature>
<dbReference type="KEGG" id="bmic:BMR1_01G03516"/>
<accession>A0A1N6LX85</accession>
<feature type="transmembrane region" description="Helical" evidence="2">
    <location>
        <begin position="169"/>
        <end position="195"/>
    </location>
</feature>
<dbReference type="RefSeq" id="XP_021337584.1">
    <property type="nucleotide sequence ID" value="XM_021483006.1"/>
</dbReference>
<dbReference type="Proteomes" id="UP000002899">
    <property type="component" value="Chromosome I"/>
</dbReference>
<feature type="transmembrane region" description="Helical" evidence="2">
    <location>
        <begin position="267"/>
        <end position="287"/>
    </location>
</feature>
<feature type="compositionally biased region" description="Polar residues" evidence="1">
    <location>
        <begin position="727"/>
        <end position="740"/>
    </location>
</feature>
<reference evidence="3 4" key="2">
    <citation type="journal article" date="2013" name="PLoS ONE">
        <title>Whole genome mapping and re-organization of the nuclear and mitochondrial genomes of Babesia microti isolates.</title>
        <authorList>
            <person name="Cornillot E."/>
            <person name="Dassouli A."/>
            <person name="Garg A."/>
            <person name="Pachikara N."/>
            <person name="Randazzo S."/>
            <person name="Depoix D."/>
            <person name="Carcy B."/>
            <person name="Delbecq S."/>
            <person name="Frutos R."/>
            <person name="Silva J.C."/>
            <person name="Sutton R."/>
            <person name="Krause P.J."/>
            <person name="Mamoun C.B."/>
        </authorList>
    </citation>
    <scope>NUCLEOTIDE SEQUENCE [LARGE SCALE GENOMIC DNA]</scope>
    <source>
        <strain evidence="3 4">RI</strain>
    </source>
</reference>
<gene>
    <name evidence="3" type="ORF">BMR1_01G03516</name>
</gene>
<feature type="transmembrane region" description="Helical" evidence="2">
    <location>
        <begin position="626"/>
        <end position="647"/>
    </location>
</feature>
<dbReference type="VEuPathDB" id="PiroplasmaDB:BMR1_01G03516"/>
<evidence type="ECO:0000313" key="3">
    <source>
        <dbReference type="EMBL" id="SIO73488.1"/>
    </source>
</evidence>